<comment type="caution">
    <text evidence="1">The sequence shown here is derived from an EMBL/GenBank/DDBJ whole genome shotgun (WGS) entry which is preliminary data.</text>
</comment>
<evidence type="ECO:0000313" key="2">
    <source>
        <dbReference type="Proteomes" id="UP000077701"/>
    </source>
</evidence>
<dbReference type="AlphaFoldDB" id="A0A161MCA5"/>
<dbReference type="EMBL" id="BDCX01000011">
    <property type="protein sequence ID" value="GAT68793.1"/>
    <property type="molecule type" value="Genomic_DNA"/>
</dbReference>
<evidence type="ECO:0000313" key="1">
    <source>
        <dbReference type="EMBL" id="GAT68793.1"/>
    </source>
</evidence>
<protein>
    <submittedName>
        <fullName evidence="1">Uncharacterized protein</fullName>
    </submittedName>
</protein>
<keyword evidence="2" id="KW-1185">Reference proteome</keyword>
<accession>A0A161MCA5</accession>
<organism evidence="1 2">
    <name type="scientific">Planomonospora sphaerica</name>
    <dbReference type="NCBI Taxonomy" id="161355"/>
    <lineage>
        <taxon>Bacteria</taxon>
        <taxon>Bacillati</taxon>
        <taxon>Actinomycetota</taxon>
        <taxon>Actinomycetes</taxon>
        <taxon>Streptosporangiales</taxon>
        <taxon>Streptosporangiaceae</taxon>
        <taxon>Planomonospora</taxon>
    </lineage>
</organism>
<name>A0A161MCA5_9ACTN</name>
<reference evidence="2" key="2">
    <citation type="submission" date="2016-04" db="EMBL/GenBank/DDBJ databases">
        <title>Planomonospora sphaerica JCM9374 whole genome shotgun sequence.</title>
        <authorList>
            <person name="Suzuki T."/>
            <person name="Dohra H."/>
            <person name="Kodani S."/>
        </authorList>
    </citation>
    <scope>NUCLEOTIDE SEQUENCE [LARGE SCALE GENOMIC DNA]</scope>
    <source>
        <strain evidence="2">JCM 9374</strain>
    </source>
</reference>
<reference evidence="1 2" key="1">
    <citation type="journal article" date="2016" name="Genome Announc.">
        <title>Draft Genome Sequence of Planomonospora sphaerica JCM9374, a Rare Actinomycete.</title>
        <authorList>
            <person name="Dohra H."/>
            <person name="Suzuki T."/>
            <person name="Inoue Y."/>
            <person name="Kodani S."/>
        </authorList>
    </citation>
    <scope>NUCLEOTIDE SEQUENCE [LARGE SCALE GENOMIC DNA]</scope>
    <source>
        <strain evidence="1 2">JCM 9374</strain>
    </source>
</reference>
<proteinExistence type="predicted"/>
<sequence length="31" mass="3722">MPDTNPEGPSPEERLLRWQILLILLEWFLSQ</sequence>
<dbReference type="Proteomes" id="UP000077701">
    <property type="component" value="Unassembled WGS sequence"/>
</dbReference>
<gene>
    <name evidence="1" type="ORF">PS9374_04458</name>
</gene>